<dbReference type="AlphaFoldDB" id="A0A399IS00"/>
<protein>
    <submittedName>
        <fullName evidence="2">Uncharacterized protein</fullName>
    </submittedName>
</protein>
<keyword evidence="1" id="KW-0175">Coiled coil</keyword>
<reference evidence="2 3" key="1">
    <citation type="submission" date="2018-08" db="EMBL/GenBank/DDBJ databases">
        <title>Genome of Clostridium chromiireducens C1, DSM12136.</title>
        <authorList>
            <person name="Xing M."/>
            <person name="Wei Y."/>
            <person name="Ang E.L."/>
            <person name="Zhao H."/>
            <person name="Zhang Y."/>
        </authorList>
    </citation>
    <scope>NUCLEOTIDE SEQUENCE [LARGE SCALE GENOMIC DNA]</scope>
    <source>
        <strain evidence="2 3">C1</strain>
    </source>
</reference>
<dbReference type="EMBL" id="QXDJ01000002">
    <property type="protein sequence ID" value="RII35357.1"/>
    <property type="molecule type" value="Genomic_DNA"/>
</dbReference>
<gene>
    <name evidence="2" type="ORF">D2A34_09145</name>
</gene>
<name>A0A399IS00_9CLOT</name>
<dbReference type="Proteomes" id="UP000265930">
    <property type="component" value="Unassembled WGS sequence"/>
</dbReference>
<dbReference type="RefSeq" id="WP_119366404.1">
    <property type="nucleotide sequence ID" value="NZ_QXDJ01000002.1"/>
</dbReference>
<evidence type="ECO:0000256" key="1">
    <source>
        <dbReference type="SAM" id="Coils"/>
    </source>
</evidence>
<evidence type="ECO:0000313" key="3">
    <source>
        <dbReference type="Proteomes" id="UP000265930"/>
    </source>
</evidence>
<evidence type="ECO:0000313" key="2">
    <source>
        <dbReference type="EMBL" id="RII35357.1"/>
    </source>
</evidence>
<sequence length="520" mass="61442">MFIWNEKLKETNTIVYKKHKYKMTSIKMWGNYRIDIFEDDIAVVFENSANESFLKYVNKGDSIDKQIVDWASSKIQKCYGICDCCKDEKLIFELSNYDKERKEFKQLNRMCKKCRDNIYSQIFADIDNERAKEDRKFEECLRAKPPVIIGGFITRIEAYNYLRKLPEESIEIIDEEFIYAKAILKANDNTYYPVFCVIDKSSGGELWETEFVTENLDKYIPQQFIFPYINKDKVDIFPYTYETLAVIEEDFHQDSWFGEITRKKIKHHLSNLIRIKRSGNIQDAIDIEDNDNISVRTYFSIQHLISTALYRKEIRELENNLNKKYNEYEFLKHRSLCTSAIFSAVSFLEALINEFFSDSYDNPEGIVRDLPSEYIDSLGQMWELGIPRTASYNIVEKYQIALTLCKRDKINFGCSPGQDISVLIKLRNALIHFEPEWVVTRDIINNTKDRQKLEKLLMYKFQINKFTGDNNPFFPDKCLSYGCVDWALTNVIAFTDIFFISLGIVPPYEKIRFKIKNLFE</sequence>
<comment type="caution">
    <text evidence="2">The sequence shown here is derived from an EMBL/GenBank/DDBJ whole genome shotgun (WGS) entry which is preliminary data.</text>
</comment>
<organism evidence="2 3">
    <name type="scientific">Clostridium chromiireducens</name>
    <dbReference type="NCBI Taxonomy" id="225345"/>
    <lineage>
        <taxon>Bacteria</taxon>
        <taxon>Bacillati</taxon>
        <taxon>Bacillota</taxon>
        <taxon>Clostridia</taxon>
        <taxon>Eubacteriales</taxon>
        <taxon>Clostridiaceae</taxon>
        <taxon>Clostridium</taxon>
    </lineage>
</organism>
<proteinExistence type="predicted"/>
<feature type="coiled-coil region" evidence="1">
    <location>
        <begin position="307"/>
        <end position="334"/>
    </location>
</feature>
<accession>A0A399IS00</accession>